<reference evidence="2" key="1">
    <citation type="submission" date="2016-02" db="EMBL/GenBank/DDBJ databases">
        <title>Draft genome sequence of Microdochium bolleyi, a fungal endophyte of beachgrass.</title>
        <authorList>
            <consortium name="DOE Joint Genome Institute"/>
            <person name="David A.S."/>
            <person name="May G."/>
            <person name="Haridas S."/>
            <person name="Lim J."/>
            <person name="Wang M."/>
            <person name="Labutti K."/>
            <person name="Lipzen A."/>
            <person name="Barry K."/>
            <person name="Grigoriev I.V."/>
        </authorList>
    </citation>
    <scope>NUCLEOTIDE SEQUENCE [LARGE SCALE GENOMIC DNA]</scope>
    <source>
        <strain evidence="2">J235TASD1</strain>
    </source>
</reference>
<proteinExistence type="predicted"/>
<dbReference type="OrthoDB" id="4733010at2759"/>
<gene>
    <name evidence="1" type="ORF">Micbo1qcDRAFT_206216</name>
</gene>
<organism evidence="1 2">
    <name type="scientific">Microdochium bolleyi</name>
    <dbReference type="NCBI Taxonomy" id="196109"/>
    <lineage>
        <taxon>Eukaryota</taxon>
        <taxon>Fungi</taxon>
        <taxon>Dikarya</taxon>
        <taxon>Ascomycota</taxon>
        <taxon>Pezizomycotina</taxon>
        <taxon>Sordariomycetes</taxon>
        <taxon>Xylariomycetidae</taxon>
        <taxon>Xylariales</taxon>
        <taxon>Microdochiaceae</taxon>
        <taxon>Microdochium</taxon>
    </lineage>
</organism>
<dbReference type="Proteomes" id="UP000070501">
    <property type="component" value="Unassembled WGS sequence"/>
</dbReference>
<evidence type="ECO:0000313" key="2">
    <source>
        <dbReference type="Proteomes" id="UP000070501"/>
    </source>
</evidence>
<evidence type="ECO:0000313" key="1">
    <source>
        <dbReference type="EMBL" id="KXJ89251.1"/>
    </source>
</evidence>
<protein>
    <submittedName>
        <fullName evidence="1">Uncharacterized protein</fullName>
    </submittedName>
</protein>
<dbReference type="EMBL" id="KQ964255">
    <property type="protein sequence ID" value="KXJ89251.1"/>
    <property type="molecule type" value="Genomic_DNA"/>
</dbReference>
<dbReference type="InParanoid" id="A0A136IWF9"/>
<accession>A0A136IWF9</accession>
<keyword evidence="2" id="KW-1185">Reference proteome</keyword>
<sequence>MRARFQFHDPRRGNRWDSWDYFHNGWLYGPTGYEAGHAHDHKDSRDWTYTNPYSRLSGTHLPYRHALMMKNLRDGVDLYLHREERGHFHRLLDVIDNAIRTMNGFCSHGGRDIDRVVQFNRKFTDGSVIRMEGKLSDMADDILRRWTQNVCKSVLDRTFVRCGLDRRNPDQKNLPAPEIWNRVFTEEFFSDLAARESERWKSRLFCRREPRPEKAMCYMIQLMKEWEAVWFGSEKLLAETIATHHG</sequence>
<dbReference type="AlphaFoldDB" id="A0A136IWF9"/>
<name>A0A136IWF9_9PEZI</name>